<dbReference type="GO" id="GO:0016787">
    <property type="term" value="F:hydrolase activity"/>
    <property type="evidence" value="ECO:0007669"/>
    <property type="project" value="UniProtKB-KW"/>
</dbReference>
<reference evidence="3 4" key="1">
    <citation type="submission" date="2014-07" db="EMBL/GenBank/DDBJ databases">
        <title>Complete genome sequence of a moderately halophilic bacterium Terribacillus aidingensis MP602, isolated from Cryptomeria fortunei in Tianmu mountain in China.</title>
        <authorList>
            <person name="Wang Y."/>
            <person name="Lu P."/>
            <person name="Zhang L."/>
        </authorList>
    </citation>
    <scope>NUCLEOTIDE SEQUENCE [LARGE SCALE GENOMIC DNA]</scope>
    <source>
        <strain evidence="3 4">MP602</strain>
    </source>
</reference>
<name>A0A075LMM2_9BACI</name>
<dbReference type="OrthoDB" id="9773293at2"/>
<dbReference type="SUPFAM" id="SSF53474">
    <property type="entry name" value="alpha/beta-Hydrolases"/>
    <property type="match status" value="1"/>
</dbReference>
<dbReference type="InterPro" id="IPR029058">
    <property type="entry name" value="AB_hydrolase_fold"/>
</dbReference>
<dbReference type="EMBL" id="CP008876">
    <property type="protein sequence ID" value="AIF68010.1"/>
    <property type="molecule type" value="Genomic_DNA"/>
</dbReference>
<proteinExistence type="predicted"/>
<gene>
    <name evidence="3" type="ORF">GZ22_16150</name>
</gene>
<dbReference type="KEGG" id="tap:GZ22_16150"/>
<dbReference type="PRINTS" id="PR00111">
    <property type="entry name" value="ABHYDROLASE"/>
</dbReference>
<dbReference type="Proteomes" id="UP000027980">
    <property type="component" value="Chromosome"/>
</dbReference>
<dbReference type="InterPro" id="IPR050266">
    <property type="entry name" value="AB_hydrolase_sf"/>
</dbReference>
<sequence length="268" mass="30168">MGHVIKTESGYNVFAEDIGTGIPVVFIHGWPVNHKMFEYQMNELPKQGYRFVGIDLLGFGKSDKPWDSYTYDAQAEAVHAVVEHLGLNNFVLAGFSMGGPIAIRYMNKYGLAKVNKLLLLSAAAPVFTQRDAYPFGMKKEEADDMIAQIQADRPNTLQDFGDMFFAQEHSEPFKEWFFHLGLEASGHGTIQAMEALRDEDLRAELVQISTPTYIFHGQKDEICPFDFTAELTGGIVNSTIIPFENSGHGLMFDEKEKFNQELLRVLQS</sequence>
<evidence type="ECO:0000313" key="4">
    <source>
        <dbReference type="Proteomes" id="UP000027980"/>
    </source>
</evidence>
<dbReference type="RefSeq" id="WP_038564428.1">
    <property type="nucleotide sequence ID" value="NZ_CP008876.1"/>
</dbReference>
<organism evidence="3 4">
    <name type="scientific">Terribacillus saccharophilus</name>
    <dbReference type="NCBI Taxonomy" id="361277"/>
    <lineage>
        <taxon>Bacteria</taxon>
        <taxon>Bacillati</taxon>
        <taxon>Bacillota</taxon>
        <taxon>Bacilli</taxon>
        <taxon>Bacillales</taxon>
        <taxon>Bacillaceae</taxon>
        <taxon>Terribacillus</taxon>
    </lineage>
</organism>
<dbReference type="Gene3D" id="3.40.50.1820">
    <property type="entry name" value="alpha/beta hydrolase"/>
    <property type="match status" value="1"/>
</dbReference>
<feature type="domain" description="AB hydrolase-1" evidence="2">
    <location>
        <begin position="23"/>
        <end position="254"/>
    </location>
</feature>
<protein>
    <submittedName>
        <fullName evidence="3">Alpha/beta hydrolase</fullName>
    </submittedName>
</protein>
<dbReference type="GeneID" id="34222773"/>
<evidence type="ECO:0000256" key="1">
    <source>
        <dbReference type="ARBA" id="ARBA00022801"/>
    </source>
</evidence>
<dbReference type="Pfam" id="PF00561">
    <property type="entry name" value="Abhydrolase_1"/>
    <property type="match status" value="1"/>
</dbReference>
<keyword evidence="1 3" id="KW-0378">Hydrolase</keyword>
<dbReference type="GO" id="GO:0016020">
    <property type="term" value="C:membrane"/>
    <property type="evidence" value="ECO:0007669"/>
    <property type="project" value="TreeGrafter"/>
</dbReference>
<dbReference type="AlphaFoldDB" id="A0A075LMM2"/>
<evidence type="ECO:0000313" key="3">
    <source>
        <dbReference type="EMBL" id="AIF68010.1"/>
    </source>
</evidence>
<dbReference type="InterPro" id="IPR000639">
    <property type="entry name" value="Epox_hydrolase-like"/>
</dbReference>
<dbReference type="PANTHER" id="PTHR43798:SF31">
    <property type="entry name" value="AB HYDROLASE SUPERFAMILY PROTEIN YCLE"/>
    <property type="match status" value="1"/>
</dbReference>
<dbReference type="InterPro" id="IPR000073">
    <property type="entry name" value="AB_hydrolase_1"/>
</dbReference>
<evidence type="ECO:0000259" key="2">
    <source>
        <dbReference type="Pfam" id="PF00561"/>
    </source>
</evidence>
<dbReference type="PANTHER" id="PTHR43798">
    <property type="entry name" value="MONOACYLGLYCEROL LIPASE"/>
    <property type="match status" value="1"/>
</dbReference>
<accession>A0A075LMM2</accession>
<dbReference type="HOGENOM" id="CLU_020336_12_3_9"/>
<dbReference type="PRINTS" id="PR00412">
    <property type="entry name" value="EPOXHYDRLASE"/>
</dbReference>